<evidence type="ECO:0000256" key="7">
    <source>
        <dbReference type="SAM" id="SignalP"/>
    </source>
</evidence>
<dbReference type="OrthoDB" id="27095at2759"/>
<keyword evidence="4" id="KW-1133">Transmembrane helix</keyword>
<comment type="subcellular location">
    <subcellularLocation>
        <location evidence="1">Membrane</location>
        <topology evidence="1">Single-pass membrane protein</topology>
    </subcellularLocation>
</comment>
<feature type="signal peptide" evidence="7">
    <location>
        <begin position="1"/>
        <end position="18"/>
    </location>
</feature>
<dbReference type="EMBL" id="JAGPNK010000005">
    <property type="protein sequence ID" value="KAH7320917.1"/>
    <property type="molecule type" value="Genomic_DNA"/>
</dbReference>
<keyword evidence="10" id="KW-1185">Reference proteome</keyword>
<evidence type="ECO:0000259" key="8">
    <source>
        <dbReference type="Pfam" id="PF09430"/>
    </source>
</evidence>
<reference evidence="9" key="1">
    <citation type="journal article" date="2021" name="Nat. Commun.">
        <title>Genetic determinants of endophytism in the Arabidopsis root mycobiome.</title>
        <authorList>
            <person name="Mesny F."/>
            <person name="Miyauchi S."/>
            <person name="Thiergart T."/>
            <person name="Pickel B."/>
            <person name="Atanasova L."/>
            <person name="Karlsson M."/>
            <person name="Huettel B."/>
            <person name="Barry K.W."/>
            <person name="Haridas S."/>
            <person name="Chen C."/>
            <person name="Bauer D."/>
            <person name="Andreopoulos W."/>
            <person name="Pangilinan J."/>
            <person name="LaButti K."/>
            <person name="Riley R."/>
            <person name="Lipzen A."/>
            <person name="Clum A."/>
            <person name="Drula E."/>
            <person name="Henrissat B."/>
            <person name="Kohler A."/>
            <person name="Grigoriev I.V."/>
            <person name="Martin F.M."/>
            <person name="Hacquard S."/>
        </authorList>
    </citation>
    <scope>NUCLEOTIDE SEQUENCE</scope>
    <source>
        <strain evidence="9">MPI-CAGE-CH-0235</strain>
    </source>
</reference>
<keyword evidence="5" id="KW-0472">Membrane</keyword>
<protein>
    <recommendedName>
        <fullName evidence="8">ER membrane protein complex subunit 7 beta-sandwich domain-containing protein</fullName>
    </recommendedName>
</protein>
<proteinExistence type="predicted"/>
<evidence type="ECO:0000256" key="2">
    <source>
        <dbReference type="ARBA" id="ARBA00022692"/>
    </source>
</evidence>
<evidence type="ECO:0000313" key="10">
    <source>
        <dbReference type="Proteomes" id="UP000813444"/>
    </source>
</evidence>
<comment type="caution">
    <text evidence="9">The sequence shown here is derived from an EMBL/GenBank/DDBJ whole genome shotgun (WGS) entry which is preliminary data.</text>
</comment>
<keyword evidence="2" id="KW-0812">Transmembrane</keyword>
<feature type="region of interest" description="Disordered" evidence="6">
    <location>
        <begin position="185"/>
        <end position="207"/>
    </location>
</feature>
<evidence type="ECO:0000256" key="3">
    <source>
        <dbReference type="ARBA" id="ARBA00022729"/>
    </source>
</evidence>
<keyword evidence="3 7" id="KW-0732">Signal</keyword>
<gene>
    <name evidence="9" type="ORF">B0I35DRAFT_428098</name>
</gene>
<dbReference type="GO" id="GO:0072546">
    <property type="term" value="C:EMC complex"/>
    <property type="evidence" value="ECO:0007669"/>
    <property type="project" value="TreeGrafter"/>
</dbReference>
<dbReference type="Proteomes" id="UP000813444">
    <property type="component" value="Unassembled WGS sequence"/>
</dbReference>
<dbReference type="Pfam" id="PF09430">
    <property type="entry name" value="EMC7_beta-sandw"/>
    <property type="match status" value="1"/>
</dbReference>
<evidence type="ECO:0000256" key="6">
    <source>
        <dbReference type="SAM" id="MobiDB-lite"/>
    </source>
</evidence>
<name>A0A8K0WSK2_9HYPO</name>
<evidence type="ECO:0000313" key="9">
    <source>
        <dbReference type="EMBL" id="KAH7320917.1"/>
    </source>
</evidence>
<dbReference type="AlphaFoldDB" id="A0A8K0WSK2"/>
<evidence type="ECO:0000256" key="1">
    <source>
        <dbReference type="ARBA" id="ARBA00004167"/>
    </source>
</evidence>
<feature type="domain" description="ER membrane protein complex subunit 7 beta-sandwich" evidence="8">
    <location>
        <begin position="31"/>
        <end position="152"/>
    </location>
</feature>
<evidence type="ECO:0000256" key="4">
    <source>
        <dbReference type="ARBA" id="ARBA00022989"/>
    </source>
</evidence>
<feature type="chain" id="PRO_5035480602" description="ER membrane protein complex subunit 7 beta-sandwich domain-containing protein" evidence="7">
    <location>
        <begin position="19"/>
        <end position="231"/>
    </location>
</feature>
<evidence type="ECO:0000256" key="5">
    <source>
        <dbReference type="ARBA" id="ARBA00023136"/>
    </source>
</evidence>
<dbReference type="InterPro" id="IPR019008">
    <property type="entry name" value="Beta_sandwich_EMC7"/>
</dbReference>
<sequence>MRLTASLPLLGLIGAALAAELTLYLPAKPNPFTLPSSTRATLSALDSHLSAPLSSINTFVFRNVTPGSYLVDVHCPTTAFSPLRIDVAPDGTIAAWETFRGNDWANKGEALPVKEGSVGQGVELRARGPKNYFLERPKFSILSILKNPMILMGIVTLGLSVGMPKLLENMDPEMRAEFEARQRGGPMSAMMGGGGGGEQPQNPLGNFDMAAYLAGSNKQDGEAPKNGGGKR</sequence>
<accession>A0A8K0WSK2</accession>
<dbReference type="PANTHER" id="PTHR13605:SF4">
    <property type="entry name" value="ER MEMBRANE PROTEIN COMPLEX SUBUNIT 7"/>
    <property type="match status" value="1"/>
</dbReference>
<organism evidence="9 10">
    <name type="scientific">Stachybotrys elegans</name>
    <dbReference type="NCBI Taxonomy" id="80388"/>
    <lineage>
        <taxon>Eukaryota</taxon>
        <taxon>Fungi</taxon>
        <taxon>Dikarya</taxon>
        <taxon>Ascomycota</taxon>
        <taxon>Pezizomycotina</taxon>
        <taxon>Sordariomycetes</taxon>
        <taxon>Hypocreomycetidae</taxon>
        <taxon>Hypocreales</taxon>
        <taxon>Stachybotryaceae</taxon>
        <taxon>Stachybotrys</taxon>
    </lineage>
</organism>
<dbReference type="InterPro" id="IPR039163">
    <property type="entry name" value="EMC7"/>
</dbReference>
<dbReference type="PANTHER" id="PTHR13605">
    <property type="entry name" value="ER MEMBRANE PROTEIN COMPLEX SUBUNIT 7"/>
    <property type="match status" value="1"/>
</dbReference>